<name>X0V0A7_9ZZZZ</name>
<evidence type="ECO:0000259" key="3">
    <source>
        <dbReference type="PROSITE" id="PS51668"/>
    </source>
</evidence>
<dbReference type="InterPro" id="IPR036413">
    <property type="entry name" value="YaeB-like_sf"/>
</dbReference>
<comment type="caution">
    <text evidence="4">The sequence shown here is derived from an EMBL/GenBank/DDBJ whole genome shotgun (WGS) entry which is preliminary data.</text>
</comment>
<dbReference type="Gene3D" id="2.40.30.70">
    <property type="entry name" value="YaeB-like"/>
    <property type="match status" value="1"/>
</dbReference>
<dbReference type="PANTHER" id="PTHR12818:SF0">
    <property type="entry name" value="TRNA (ADENINE(37)-N6)-METHYLTRANSFERASE"/>
    <property type="match status" value="1"/>
</dbReference>
<dbReference type="PANTHER" id="PTHR12818">
    <property type="entry name" value="TRNA (ADENINE(37)-N6)-METHYLTRANSFERASE"/>
    <property type="match status" value="1"/>
</dbReference>
<evidence type="ECO:0000313" key="4">
    <source>
        <dbReference type="EMBL" id="GAG11500.1"/>
    </source>
</evidence>
<feature type="non-terminal residue" evidence="4">
    <location>
        <position position="1"/>
    </location>
</feature>
<dbReference type="EMBL" id="BARS01020800">
    <property type="protein sequence ID" value="GAG11500.1"/>
    <property type="molecule type" value="Genomic_DNA"/>
</dbReference>
<dbReference type="InterPro" id="IPR040372">
    <property type="entry name" value="YaeB-like"/>
</dbReference>
<sequence>FSHIILLYHLHAVRDHALSVIPFMDTEPRGIFATRAPTRPNPIGLSVVRLKKVVGNILHVDDLDVLDGAPLLDLKPYVPEFDDRPGASTGWLEQAKGQVKGKKSDVRFVQ</sequence>
<dbReference type="AlphaFoldDB" id="X0V0A7"/>
<dbReference type="SUPFAM" id="SSF118196">
    <property type="entry name" value="YaeB-like"/>
    <property type="match status" value="1"/>
</dbReference>
<organism evidence="4">
    <name type="scientific">marine sediment metagenome</name>
    <dbReference type="NCBI Taxonomy" id="412755"/>
    <lineage>
        <taxon>unclassified sequences</taxon>
        <taxon>metagenomes</taxon>
        <taxon>ecological metagenomes</taxon>
    </lineage>
</organism>
<dbReference type="InterPro" id="IPR036414">
    <property type="entry name" value="YaeB_N_sf"/>
</dbReference>
<keyword evidence="1" id="KW-0949">S-adenosyl-L-methionine</keyword>
<dbReference type="Pfam" id="PF01980">
    <property type="entry name" value="TrmO_N"/>
    <property type="match status" value="1"/>
</dbReference>
<dbReference type="NCBIfam" id="TIGR00104">
    <property type="entry name" value="tRNA_TsaA"/>
    <property type="match status" value="1"/>
</dbReference>
<accession>X0V0A7</accession>
<comment type="similarity">
    <text evidence="2">Belongs to the tRNA methyltransferase O family.</text>
</comment>
<reference evidence="4" key="1">
    <citation type="journal article" date="2014" name="Front. Microbiol.">
        <title>High frequency of phylogenetically diverse reductive dehalogenase-homologous genes in deep subseafloor sedimentary metagenomes.</title>
        <authorList>
            <person name="Kawai M."/>
            <person name="Futagami T."/>
            <person name="Toyoda A."/>
            <person name="Takaki Y."/>
            <person name="Nishi S."/>
            <person name="Hori S."/>
            <person name="Arai W."/>
            <person name="Tsubouchi T."/>
            <person name="Morono Y."/>
            <person name="Uchiyama I."/>
            <person name="Ito T."/>
            <person name="Fujiyama A."/>
            <person name="Inagaki F."/>
            <person name="Takami H."/>
        </authorList>
    </citation>
    <scope>NUCLEOTIDE SEQUENCE</scope>
    <source>
        <strain evidence="4">Expedition CK06-06</strain>
    </source>
</reference>
<proteinExistence type="inferred from homology"/>
<gene>
    <name evidence="4" type="ORF">S01H1_33495</name>
</gene>
<protein>
    <recommendedName>
        <fullName evidence="3">TsaA-like domain-containing protein</fullName>
    </recommendedName>
</protein>
<evidence type="ECO:0000256" key="1">
    <source>
        <dbReference type="ARBA" id="ARBA00022691"/>
    </source>
</evidence>
<dbReference type="InterPro" id="IPR023370">
    <property type="entry name" value="TrmO-like_N"/>
</dbReference>
<evidence type="ECO:0000256" key="2">
    <source>
        <dbReference type="ARBA" id="ARBA00033753"/>
    </source>
</evidence>
<feature type="domain" description="TsaA-like" evidence="3">
    <location>
        <begin position="1"/>
        <end position="86"/>
    </location>
</feature>
<dbReference type="PROSITE" id="PS51668">
    <property type="entry name" value="TSAA_2"/>
    <property type="match status" value="1"/>
</dbReference>